<keyword evidence="3" id="KW-0645">Protease</keyword>
<dbReference type="Gene3D" id="1.20.1300.20">
    <property type="entry name" value="Peptidase C65 Otubain, subdomain 2"/>
    <property type="match status" value="1"/>
</dbReference>
<dbReference type="OrthoDB" id="18915at2759"/>
<evidence type="ECO:0000259" key="8">
    <source>
        <dbReference type="PROSITE" id="PS50802"/>
    </source>
</evidence>
<dbReference type="PANTHER" id="PTHR12931">
    <property type="entry name" value="UBIQUITIN THIOLESTERASE PROTEIN OTUB"/>
    <property type="match status" value="1"/>
</dbReference>
<feature type="region of interest" description="Disordered" evidence="7">
    <location>
        <begin position="369"/>
        <end position="457"/>
    </location>
</feature>
<evidence type="ECO:0000256" key="7">
    <source>
        <dbReference type="SAM" id="MobiDB-lite"/>
    </source>
</evidence>
<dbReference type="EMBL" id="BN001303">
    <property type="protein sequence ID" value="CBF76788.1"/>
    <property type="molecule type" value="Genomic_DNA"/>
</dbReference>
<evidence type="ECO:0000256" key="2">
    <source>
        <dbReference type="ARBA" id="ARBA00012759"/>
    </source>
</evidence>
<dbReference type="InParanoid" id="C8VAN4"/>
<dbReference type="Gene3D" id="3.30.200.60">
    <property type="entry name" value="Peptidase C65 Otubain, subdomain 1"/>
    <property type="match status" value="1"/>
</dbReference>
<feature type="compositionally biased region" description="Pro residues" evidence="7">
    <location>
        <begin position="421"/>
        <end position="431"/>
    </location>
</feature>
<keyword evidence="4" id="KW-0833">Ubl conjugation pathway</keyword>
<dbReference type="FunFam" id="1.20.1300.20:FF:000003">
    <property type="entry name" value="Ubiquitin thiolesterase (OtuB1), putative"/>
    <property type="match status" value="1"/>
</dbReference>
<reference evidence="10" key="2">
    <citation type="journal article" date="2009" name="Fungal Genet. Biol.">
        <title>The 2008 update of the Aspergillus nidulans genome annotation: a community effort.</title>
        <authorList>
            <person name="Wortman J.R."/>
            <person name="Gilsenan J.M."/>
            <person name="Joardar V."/>
            <person name="Deegan J."/>
            <person name="Clutterbuck J."/>
            <person name="Andersen M.R."/>
            <person name="Archer D."/>
            <person name="Bencina M."/>
            <person name="Braus G."/>
            <person name="Coutinho P."/>
            <person name="von Dohren H."/>
            <person name="Doonan J."/>
            <person name="Driessen A.J."/>
            <person name="Durek P."/>
            <person name="Espeso E."/>
            <person name="Fekete E."/>
            <person name="Flipphi M."/>
            <person name="Estrada C.G."/>
            <person name="Geysens S."/>
            <person name="Goldman G."/>
            <person name="de Groot P.W."/>
            <person name="Hansen K."/>
            <person name="Harris S.D."/>
            <person name="Heinekamp T."/>
            <person name="Helmstaedt K."/>
            <person name="Henrissat B."/>
            <person name="Hofmann G."/>
            <person name="Homan T."/>
            <person name="Horio T."/>
            <person name="Horiuchi H."/>
            <person name="James S."/>
            <person name="Jones M."/>
            <person name="Karaffa L."/>
            <person name="Karanyi Z."/>
            <person name="Kato M."/>
            <person name="Keller N."/>
            <person name="Kelly D.E."/>
            <person name="Kiel J.A."/>
            <person name="Kim J.M."/>
            <person name="van der Klei I.J."/>
            <person name="Klis F.M."/>
            <person name="Kovalchuk A."/>
            <person name="Krasevec N."/>
            <person name="Kubicek C.P."/>
            <person name="Liu B."/>
            <person name="Maccabe A."/>
            <person name="Meyer V."/>
            <person name="Mirabito P."/>
            <person name="Miskei M."/>
            <person name="Mos M."/>
            <person name="Mullins J."/>
            <person name="Nelson D.R."/>
            <person name="Nielsen J."/>
            <person name="Oakley B.R."/>
            <person name="Osmani S.A."/>
            <person name="Pakula T."/>
            <person name="Paszewski A."/>
            <person name="Paulsen I."/>
            <person name="Pilsyk S."/>
            <person name="Pocsi I."/>
            <person name="Punt P.J."/>
            <person name="Ram A.F."/>
            <person name="Ren Q."/>
            <person name="Robellet X."/>
            <person name="Robson G."/>
            <person name="Seiboth B."/>
            <person name="van Solingen P."/>
            <person name="Specht T."/>
            <person name="Sun J."/>
            <person name="Taheri-Talesh N."/>
            <person name="Takeshita N."/>
            <person name="Ussery D."/>
            <person name="vanKuyk P.A."/>
            <person name="Visser H."/>
            <person name="van de Vondervoort P.J."/>
            <person name="de Vries R.P."/>
            <person name="Walton J."/>
            <person name="Xiang X."/>
            <person name="Xiong Y."/>
            <person name="Zeng A.P."/>
            <person name="Brandt B.W."/>
            <person name="Cornell M.J."/>
            <person name="van den Hondel C.A."/>
            <person name="Visser J."/>
            <person name="Oliver S.G."/>
            <person name="Turner G."/>
        </authorList>
    </citation>
    <scope>GENOME REANNOTATION</scope>
    <source>
        <strain evidence="10">FGSC A4 / ATCC 38163 / CBS 112.46 / NRRL 194 / M139</strain>
    </source>
</reference>
<dbReference type="Proteomes" id="UP000000560">
    <property type="component" value="Chromosome III"/>
</dbReference>
<accession>C8VAN4</accession>
<dbReference type="OMA" id="WMKLNPH"/>
<protein>
    <recommendedName>
        <fullName evidence="2">ubiquitinyl hydrolase 1</fullName>
        <ecNumber evidence="2">3.4.19.12</ecNumber>
    </recommendedName>
</protein>
<name>C8VAN4_EMENI</name>
<keyword evidence="5" id="KW-0378">Hydrolase</keyword>
<dbReference type="VEuPathDB" id="FungiDB:AN4784"/>
<dbReference type="PROSITE" id="PS50802">
    <property type="entry name" value="OTU"/>
    <property type="match status" value="1"/>
</dbReference>
<evidence type="ECO:0000256" key="6">
    <source>
        <dbReference type="ARBA" id="ARBA00022807"/>
    </source>
</evidence>
<dbReference type="HOGENOM" id="CLU_014832_0_1_1"/>
<feature type="domain" description="OTU" evidence="8">
    <location>
        <begin position="114"/>
        <end position="319"/>
    </location>
</feature>
<dbReference type="EC" id="3.4.19.12" evidence="2"/>
<dbReference type="KEGG" id="ani:ANIA_04784"/>
<dbReference type="GO" id="GO:0004843">
    <property type="term" value="F:cysteine-type deubiquitinase activity"/>
    <property type="evidence" value="ECO:0000318"/>
    <property type="project" value="GO_Central"/>
</dbReference>
<organism evidence="9 10">
    <name type="scientific">Emericella nidulans (strain FGSC A4 / ATCC 38163 / CBS 112.46 / NRRL 194 / M139)</name>
    <name type="common">Aspergillus nidulans</name>
    <dbReference type="NCBI Taxonomy" id="227321"/>
    <lineage>
        <taxon>Eukaryota</taxon>
        <taxon>Fungi</taxon>
        <taxon>Dikarya</taxon>
        <taxon>Ascomycota</taxon>
        <taxon>Pezizomycotina</taxon>
        <taxon>Eurotiomycetes</taxon>
        <taxon>Eurotiomycetidae</taxon>
        <taxon>Eurotiales</taxon>
        <taxon>Aspergillaceae</taxon>
        <taxon>Aspergillus</taxon>
        <taxon>Aspergillus subgen. Nidulantes</taxon>
    </lineage>
</organism>
<dbReference type="InterPro" id="IPR019400">
    <property type="entry name" value="Peptidase_C65_otubain"/>
</dbReference>
<feature type="compositionally biased region" description="Pro residues" evidence="7">
    <location>
        <begin position="377"/>
        <end position="403"/>
    </location>
</feature>
<proteinExistence type="predicted"/>
<evidence type="ECO:0000256" key="4">
    <source>
        <dbReference type="ARBA" id="ARBA00022786"/>
    </source>
</evidence>
<dbReference type="InterPro" id="IPR042467">
    <property type="entry name" value="Peptidase_C65_otubain_sub2"/>
</dbReference>
<comment type="catalytic activity">
    <reaction evidence="1">
        <text>Thiol-dependent hydrolysis of ester, thioester, amide, peptide and isopeptide bonds formed by the C-terminal Gly of ubiquitin (a 76-residue protein attached to proteins as an intracellular targeting signal).</text>
        <dbReference type="EC" id="3.4.19.12"/>
    </reaction>
</comment>
<dbReference type="eggNOG" id="KOG3991">
    <property type="taxonomic scope" value="Eukaryota"/>
</dbReference>
<evidence type="ECO:0000256" key="3">
    <source>
        <dbReference type="ARBA" id="ARBA00022670"/>
    </source>
</evidence>
<reference evidence="10" key="1">
    <citation type="journal article" date="2005" name="Nature">
        <title>Sequencing of Aspergillus nidulans and comparative analysis with A. fumigatus and A. oryzae.</title>
        <authorList>
            <person name="Galagan J.E."/>
            <person name="Calvo S.E."/>
            <person name="Cuomo C."/>
            <person name="Ma L.J."/>
            <person name="Wortman J.R."/>
            <person name="Batzoglou S."/>
            <person name="Lee S.I."/>
            <person name="Basturkmen M."/>
            <person name="Spevak C.C."/>
            <person name="Clutterbuck J."/>
            <person name="Kapitonov V."/>
            <person name="Jurka J."/>
            <person name="Scazzocchio C."/>
            <person name="Farman M."/>
            <person name="Butler J."/>
            <person name="Purcell S."/>
            <person name="Harris S."/>
            <person name="Braus G.H."/>
            <person name="Draht O."/>
            <person name="Busch S."/>
            <person name="D'Enfert C."/>
            <person name="Bouchier C."/>
            <person name="Goldman G.H."/>
            <person name="Bell-Pedersen D."/>
            <person name="Griffiths-Jones S."/>
            <person name="Doonan J.H."/>
            <person name="Yu J."/>
            <person name="Vienken K."/>
            <person name="Pain A."/>
            <person name="Freitag M."/>
            <person name="Selker E.U."/>
            <person name="Archer D.B."/>
            <person name="Penalva M.A."/>
            <person name="Oakley B.R."/>
            <person name="Momany M."/>
            <person name="Tanaka T."/>
            <person name="Kumagai T."/>
            <person name="Asai K."/>
            <person name="Machida M."/>
            <person name="Nierman W.C."/>
            <person name="Denning D.W."/>
            <person name="Caddick M."/>
            <person name="Hynes M."/>
            <person name="Paoletti M."/>
            <person name="Fischer R."/>
            <person name="Miller B."/>
            <person name="Dyer P."/>
            <person name="Sachs M.S."/>
            <person name="Osmani S.A."/>
            <person name="Birren B.W."/>
        </authorList>
    </citation>
    <scope>NUCLEOTIDE SEQUENCE [LARGE SCALE GENOMIC DNA]</scope>
    <source>
        <strain evidence="10">FGSC A4 / ATCC 38163 / CBS 112.46 / NRRL 194 / M139</strain>
    </source>
</reference>
<evidence type="ECO:0000313" key="10">
    <source>
        <dbReference type="Proteomes" id="UP000000560"/>
    </source>
</evidence>
<dbReference type="RefSeq" id="XP_050467633.1">
    <property type="nucleotide sequence ID" value="XM_050611625.1"/>
</dbReference>
<dbReference type="GO" id="GO:0043130">
    <property type="term" value="F:ubiquitin binding"/>
    <property type="evidence" value="ECO:0000318"/>
    <property type="project" value="GO_Central"/>
</dbReference>
<dbReference type="Pfam" id="PF10275">
    <property type="entry name" value="Peptidase_C65"/>
    <property type="match status" value="1"/>
</dbReference>
<feature type="region of interest" description="Disordered" evidence="7">
    <location>
        <begin position="487"/>
        <end position="509"/>
    </location>
</feature>
<evidence type="ECO:0000313" key="9">
    <source>
        <dbReference type="EMBL" id="CBF76788.1"/>
    </source>
</evidence>
<sequence length="509" mass="57046">MSLSDLPRSHFDPLNHYPLREEQYPGYFPPSDAPAAFLTHEITQLSNALYGHRPAFFNMNPLSPEEMERFQELSNKYEPELPVSNPSTNAIAMDYANADPTFATKTSALAVTHPQSRIMKGDGNCGWRAVAFGYFENLFSLRDPVQLQRERARFKSLNTLLDQVGLDEITYGMFADATDEVFDSILNAIERGERDDSFLVALFNDEYNSNTILCHFRFLTSAWIKLNAHRYSAFLPMDMPIDRYCSTQIDPVKTEIDGIGLQALVDGVIEGSGLVVEILYLDRSEGDAVTPHVLTQTRPGVGAIRLLYRPGHYDLLYRAEPIVNMQPVVNLQYAISSNYGPWDTSDLSFDVNSSLMAIPNLMMDTSFPLAPSMSQPPADPFRVSPPQPPPDHYRVPPPQPQPPSDSYRVSPPQEVYHAPVHTPPPPPPIASPQPQIQLSGPPPPMMSSLPRRTDDGPQIRLSSLAMRSNLNHSLPLPVTAPFKNSPFNHAHYQNPDFEPMHWAPNESRK</sequence>
<dbReference type="InterPro" id="IPR003323">
    <property type="entry name" value="OTU_dom"/>
</dbReference>
<dbReference type="PANTHER" id="PTHR12931:SF15">
    <property type="entry name" value="UBIQUITIN THIOESTERASE OTUBAIN-LIKE"/>
    <property type="match status" value="1"/>
</dbReference>
<dbReference type="InterPro" id="IPR042468">
    <property type="entry name" value="Peptidase_C65_otubain_sub1"/>
</dbReference>
<dbReference type="SUPFAM" id="SSF54001">
    <property type="entry name" value="Cysteine proteinases"/>
    <property type="match status" value="1"/>
</dbReference>
<keyword evidence="6" id="KW-0788">Thiol protease</keyword>
<dbReference type="STRING" id="227321.C8VAN4"/>
<dbReference type="InterPro" id="IPR038765">
    <property type="entry name" value="Papain-like_cys_pep_sf"/>
</dbReference>
<dbReference type="GeneID" id="2872585"/>
<dbReference type="CDD" id="cd22749">
    <property type="entry name" value="Otubain_C65"/>
    <property type="match status" value="1"/>
</dbReference>
<gene>
    <name evidence="9" type="ORF">ANIA_04784</name>
</gene>
<dbReference type="GO" id="GO:0006508">
    <property type="term" value="P:proteolysis"/>
    <property type="evidence" value="ECO:0007669"/>
    <property type="project" value="UniProtKB-KW"/>
</dbReference>
<evidence type="ECO:0000256" key="1">
    <source>
        <dbReference type="ARBA" id="ARBA00000707"/>
    </source>
</evidence>
<keyword evidence="10" id="KW-1185">Reference proteome</keyword>
<evidence type="ECO:0000256" key="5">
    <source>
        <dbReference type="ARBA" id="ARBA00022801"/>
    </source>
</evidence>
<dbReference type="AlphaFoldDB" id="C8VAN4"/>